<dbReference type="NCBIfam" id="TIGR01568">
    <property type="entry name" value="A_thal_3678"/>
    <property type="match status" value="1"/>
</dbReference>
<dbReference type="OrthoDB" id="1928390at2759"/>
<gene>
    <name evidence="9" type="ORF">M569_05187</name>
</gene>
<dbReference type="PANTHER" id="PTHR33057">
    <property type="entry name" value="TRANSCRIPTION REPRESSOR OFP7-RELATED"/>
    <property type="match status" value="1"/>
</dbReference>
<dbReference type="PANTHER" id="PTHR33057:SF82">
    <property type="entry name" value="TRANSCRIPTION REPRESSOR OFP5"/>
    <property type="match status" value="1"/>
</dbReference>
<organism evidence="9 10">
    <name type="scientific">Genlisea aurea</name>
    <dbReference type="NCBI Taxonomy" id="192259"/>
    <lineage>
        <taxon>Eukaryota</taxon>
        <taxon>Viridiplantae</taxon>
        <taxon>Streptophyta</taxon>
        <taxon>Embryophyta</taxon>
        <taxon>Tracheophyta</taxon>
        <taxon>Spermatophyta</taxon>
        <taxon>Magnoliopsida</taxon>
        <taxon>eudicotyledons</taxon>
        <taxon>Gunneridae</taxon>
        <taxon>Pentapetalae</taxon>
        <taxon>asterids</taxon>
        <taxon>lamiids</taxon>
        <taxon>Lamiales</taxon>
        <taxon>Lentibulariaceae</taxon>
        <taxon>Genlisea</taxon>
    </lineage>
</organism>
<dbReference type="InterPro" id="IPR038933">
    <property type="entry name" value="Ovate"/>
</dbReference>
<evidence type="ECO:0000256" key="7">
    <source>
        <dbReference type="SAM" id="MobiDB-lite"/>
    </source>
</evidence>
<protein>
    <recommendedName>
        <fullName evidence="6">Transcription repressor</fullName>
    </recommendedName>
    <alternativeName>
        <fullName evidence="6">Ovate family protein</fullName>
    </alternativeName>
</protein>
<dbReference type="Proteomes" id="UP000015453">
    <property type="component" value="Unassembled WGS sequence"/>
</dbReference>
<dbReference type="PROSITE" id="PS51754">
    <property type="entry name" value="OVATE"/>
    <property type="match status" value="1"/>
</dbReference>
<feature type="region of interest" description="Disordered" evidence="7">
    <location>
        <begin position="1"/>
        <end position="23"/>
    </location>
</feature>
<sequence>MPKLRSKAHHTDFEDSSSWGRNGINPVWRQCGDSETTTTVFDSFAMVVSSFDPMRDFRDSMVEMIRERGITRCVDLERLLACYLTLNGDEYHHIIFAAFREVWCDMKN</sequence>
<evidence type="ECO:0000256" key="1">
    <source>
        <dbReference type="ARBA" id="ARBA00004123"/>
    </source>
</evidence>
<comment type="function">
    <text evidence="6">Transcriptional repressor that regulates multiple aspects of plant growth and development.</text>
</comment>
<dbReference type="EMBL" id="AUSU01002060">
    <property type="protein sequence ID" value="EPS69579.1"/>
    <property type="molecule type" value="Genomic_DNA"/>
</dbReference>
<keyword evidence="5 6" id="KW-0539">Nucleus</keyword>
<dbReference type="GO" id="GO:0045892">
    <property type="term" value="P:negative regulation of DNA-templated transcription"/>
    <property type="evidence" value="ECO:0007669"/>
    <property type="project" value="UniProtKB-UniRule"/>
</dbReference>
<keyword evidence="10" id="KW-1185">Reference proteome</keyword>
<keyword evidence="2 6" id="KW-0678">Repressor</keyword>
<dbReference type="Pfam" id="PF04844">
    <property type="entry name" value="Ovate"/>
    <property type="match status" value="1"/>
</dbReference>
<evidence type="ECO:0000313" key="9">
    <source>
        <dbReference type="EMBL" id="EPS69579.1"/>
    </source>
</evidence>
<name>S8CQV6_9LAMI</name>
<keyword evidence="4 6" id="KW-0804">Transcription</keyword>
<evidence type="ECO:0000256" key="3">
    <source>
        <dbReference type="ARBA" id="ARBA00023015"/>
    </source>
</evidence>
<accession>S8CQV6</accession>
<dbReference type="AlphaFoldDB" id="S8CQV6"/>
<feature type="domain" description="OVATE" evidence="8">
    <location>
        <begin position="46"/>
        <end position="105"/>
    </location>
</feature>
<evidence type="ECO:0000313" key="10">
    <source>
        <dbReference type="Proteomes" id="UP000015453"/>
    </source>
</evidence>
<evidence type="ECO:0000256" key="5">
    <source>
        <dbReference type="ARBA" id="ARBA00023242"/>
    </source>
</evidence>
<comment type="caution">
    <text evidence="9">The sequence shown here is derived from an EMBL/GenBank/DDBJ whole genome shotgun (WGS) entry which is preliminary data.</text>
</comment>
<comment type="subcellular location">
    <subcellularLocation>
        <location evidence="1 6">Nucleus</location>
    </subcellularLocation>
</comment>
<evidence type="ECO:0000259" key="8">
    <source>
        <dbReference type="PROSITE" id="PS51754"/>
    </source>
</evidence>
<dbReference type="GO" id="GO:0005634">
    <property type="term" value="C:nucleus"/>
    <property type="evidence" value="ECO:0007669"/>
    <property type="project" value="UniProtKB-SubCell"/>
</dbReference>
<keyword evidence="3 6" id="KW-0805">Transcription regulation</keyword>
<proteinExistence type="predicted"/>
<evidence type="ECO:0000256" key="2">
    <source>
        <dbReference type="ARBA" id="ARBA00022491"/>
    </source>
</evidence>
<evidence type="ECO:0000256" key="6">
    <source>
        <dbReference type="RuleBase" id="RU367028"/>
    </source>
</evidence>
<evidence type="ECO:0000256" key="4">
    <source>
        <dbReference type="ARBA" id="ARBA00023163"/>
    </source>
</evidence>
<dbReference type="InterPro" id="IPR006458">
    <property type="entry name" value="Ovate_C"/>
</dbReference>
<reference evidence="9 10" key="1">
    <citation type="journal article" date="2013" name="BMC Genomics">
        <title>The miniature genome of a carnivorous plant Genlisea aurea contains a low number of genes and short non-coding sequences.</title>
        <authorList>
            <person name="Leushkin E.V."/>
            <person name="Sutormin R.A."/>
            <person name="Nabieva E.R."/>
            <person name="Penin A.A."/>
            <person name="Kondrashov A.S."/>
            <person name="Logacheva M.D."/>
        </authorList>
    </citation>
    <scope>NUCLEOTIDE SEQUENCE [LARGE SCALE GENOMIC DNA]</scope>
</reference>